<dbReference type="EMBL" id="AP018694">
    <property type="protein sequence ID" value="BBE18882.1"/>
    <property type="molecule type" value="Genomic_DNA"/>
</dbReference>
<evidence type="ECO:0000259" key="1">
    <source>
        <dbReference type="Pfam" id="PF00534"/>
    </source>
</evidence>
<dbReference type="InterPro" id="IPR001296">
    <property type="entry name" value="Glyco_trans_1"/>
</dbReference>
<proteinExistence type="predicted"/>
<dbReference type="Proteomes" id="UP001193389">
    <property type="component" value="Chromosome"/>
</dbReference>
<accession>A0A5K7SBD9</accession>
<dbReference type="GO" id="GO:0016757">
    <property type="term" value="F:glycosyltransferase activity"/>
    <property type="evidence" value="ECO:0007669"/>
    <property type="project" value="InterPro"/>
</dbReference>
<organism evidence="3 4">
    <name type="scientific">Aquipluma nitroreducens</name>
    <dbReference type="NCBI Taxonomy" id="2010828"/>
    <lineage>
        <taxon>Bacteria</taxon>
        <taxon>Pseudomonadati</taxon>
        <taxon>Bacteroidota</taxon>
        <taxon>Bacteroidia</taxon>
        <taxon>Marinilabiliales</taxon>
        <taxon>Prolixibacteraceae</taxon>
        <taxon>Aquipluma</taxon>
    </lineage>
</organism>
<evidence type="ECO:0000313" key="4">
    <source>
        <dbReference type="Proteomes" id="UP001193389"/>
    </source>
</evidence>
<reference evidence="3" key="1">
    <citation type="journal article" date="2020" name="Int. J. Syst. Evol. Microbiol.">
        <title>Aquipluma nitroreducens gen. nov. sp. nov., a novel facultatively anaerobic bacterium isolated from a freshwater lake.</title>
        <authorList>
            <person name="Watanabe M."/>
            <person name="Kojima H."/>
            <person name="Fukui M."/>
        </authorList>
    </citation>
    <scope>NUCLEOTIDE SEQUENCE</scope>
    <source>
        <strain evidence="3">MeG22</strain>
    </source>
</reference>
<gene>
    <name evidence="3" type="ORF">AQPE_3052</name>
</gene>
<dbReference type="Pfam" id="PF13439">
    <property type="entry name" value="Glyco_transf_4"/>
    <property type="match status" value="1"/>
</dbReference>
<dbReference type="AlphaFoldDB" id="A0A5K7SBD9"/>
<evidence type="ECO:0000259" key="2">
    <source>
        <dbReference type="Pfam" id="PF13439"/>
    </source>
</evidence>
<dbReference type="PANTHER" id="PTHR12526:SF622">
    <property type="entry name" value="GLYCOSYLTRANSFERASE (GROUP I)"/>
    <property type="match status" value="1"/>
</dbReference>
<dbReference type="RefSeq" id="WP_318347178.1">
    <property type="nucleotide sequence ID" value="NZ_AP018694.1"/>
</dbReference>
<dbReference type="KEGG" id="anf:AQPE_3052"/>
<dbReference type="SUPFAM" id="SSF53756">
    <property type="entry name" value="UDP-Glycosyltransferase/glycogen phosphorylase"/>
    <property type="match status" value="1"/>
</dbReference>
<feature type="domain" description="Glycosyltransferase subfamily 4-like N-terminal" evidence="2">
    <location>
        <begin position="6"/>
        <end position="185"/>
    </location>
</feature>
<keyword evidence="4" id="KW-1185">Reference proteome</keyword>
<dbReference type="CDD" id="cd03794">
    <property type="entry name" value="GT4_WbuB-like"/>
    <property type="match status" value="1"/>
</dbReference>
<feature type="domain" description="Glycosyl transferase family 1" evidence="1">
    <location>
        <begin position="210"/>
        <end position="373"/>
    </location>
</feature>
<dbReference type="Gene3D" id="3.40.50.2000">
    <property type="entry name" value="Glycogen Phosphorylase B"/>
    <property type="match status" value="2"/>
</dbReference>
<sequence>MEFRPYYLAKEWIRQGHQVTIIGANFSHLRNQQPQIKEDLESENNDGIIYLWLKTPRYQDSGIKRIANMLTFVFKLFKYRKKIIEQTSPDIVIASSTYPLDVYPAYSIAKRNKAKLVFELHDMWPLSPMLIGGYSKYHPFIWLMQRAENFACKNCDFYVSLLGNAKDYLVQHGLKKEKFFHVPNGFLMEEMDLGSADLPYQHQALLTKLRNEEKLIIGYAGGHAPSNALKNLVLAAKDINKDNKVAFVLVGNGTQKEELMQMANGNHLSNVHFLPSIAKTSIPILLSQFDILYAGGTRSILHSYGTSYNKITDYMLAEKPIIFAVDEPNSLIEKTECGIQIPAEDKRELVNAIKLISEMSIEERTKMGIKGREYAMQELNYSSLAKKFIEIINKF</sequence>
<evidence type="ECO:0000313" key="3">
    <source>
        <dbReference type="EMBL" id="BBE18882.1"/>
    </source>
</evidence>
<name>A0A5K7SBD9_9BACT</name>
<protein>
    <submittedName>
        <fullName evidence="3">Glycosyltransferase</fullName>
    </submittedName>
</protein>
<dbReference type="Pfam" id="PF00534">
    <property type="entry name" value="Glycos_transf_1"/>
    <property type="match status" value="1"/>
</dbReference>
<dbReference type="InterPro" id="IPR028098">
    <property type="entry name" value="Glyco_trans_4-like_N"/>
</dbReference>
<dbReference type="PANTHER" id="PTHR12526">
    <property type="entry name" value="GLYCOSYLTRANSFERASE"/>
    <property type="match status" value="1"/>
</dbReference>